<evidence type="ECO:0000313" key="2">
    <source>
        <dbReference type="EMBL" id="CAA9889095.1"/>
    </source>
</evidence>
<accession>A0A8S0XDU1</accession>
<sequence length="21" mass="2404">MVTGVLEKELRKSAEDDRNGR</sequence>
<protein>
    <submittedName>
        <fullName evidence="2">Uncharacterized protein</fullName>
    </submittedName>
</protein>
<dbReference type="AlphaFoldDB" id="A0A8S0XDU1"/>
<organism evidence="2 3">
    <name type="scientific">Candidatus Methylobacter favarea</name>
    <dbReference type="NCBI Taxonomy" id="2707345"/>
    <lineage>
        <taxon>Bacteria</taxon>
        <taxon>Pseudomonadati</taxon>
        <taxon>Pseudomonadota</taxon>
        <taxon>Gammaproteobacteria</taxon>
        <taxon>Methylococcales</taxon>
        <taxon>Methylococcaceae</taxon>
        <taxon>Methylobacter</taxon>
    </lineage>
</organism>
<reference evidence="2 3" key="1">
    <citation type="submission" date="2020-02" db="EMBL/GenBank/DDBJ databases">
        <authorList>
            <person name="Hogendoorn C."/>
        </authorList>
    </citation>
    <scope>NUCLEOTIDE SEQUENCE [LARGE SCALE GENOMIC DNA]</scope>
    <source>
        <strain evidence="2">METHB21</strain>
    </source>
</reference>
<dbReference type="EMBL" id="CADCXN010000001">
    <property type="protein sequence ID" value="CAA9889095.1"/>
    <property type="molecule type" value="Genomic_DNA"/>
</dbReference>
<evidence type="ECO:0000256" key="1">
    <source>
        <dbReference type="SAM" id="MobiDB-lite"/>
    </source>
</evidence>
<comment type="caution">
    <text evidence="2">The sequence shown here is derived from an EMBL/GenBank/DDBJ whole genome shotgun (WGS) entry which is preliminary data.</text>
</comment>
<name>A0A8S0XDU1_9GAMM</name>
<feature type="region of interest" description="Disordered" evidence="1">
    <location>
        <begin position="1"/>
        <end position="21"/>
    </location>
</feature>
<dbReference type="Proteomes" id="UP000494216">
    <property type="component" value="Unassembled WGS sequence"/>
</dbReference>
<gene>
    <name evidence="2" type="ORF">METHB2_10052</name>
</gene>
<proteinExistence type="predicted"/>
<evidence type="ECO:0000313" key="3">
    <source>
        <dbReference type="Proteomes" id="UP000494216"/>
    </source>
</evidence>
<keyword evidence="3" id="KW-1185">Reference proteome</keyword>